<feature type="domain" description="Bacterial Ig-like" evidence="2">
    <location>
        <begin position="414"/>
        <end position="495"/>
    </location>
</feature>
<keyword evidence="4" id="KW-1185">Reference proteome</keyword>
<accession>A0A916JXT7</accession>
<dbReference type="Proteomes" id="UP000693892">
    <property type="component" value="Unassembled WGS sequence"/>
</dbReference>
<evidence type="ECO:0000259" key="2">
    <source>
        <dbReference type="Pfam" id="PF16640"/>
    </source>
</evidence>
<name>A0A916JXT7_9MICO</name>
<dbReference type="AlphaFoldDB" id="A0A916JXT7"/>
<feature type="chain" id="PRO_5037295240" description="Bacterial Ig-like domain-containing protein" evidence="1">
    <location>
        <begin position="42"/>
        <end position="593"/>
    </location>
</feature>
<evidence type="ECO:0000313" key="3">
    <source>
        <dbReference type="EMBL" id="CAG7614100.1"/>
    </source>
</evidence>
<dbReference type="EMBL" id="CAJVAP010000019">
    <property type="protein sequence ID" value="CAG7614100.1"/>
    <property type="molecule type" value="Genomic_DNA"/>
</dbReference>
<comment type="caution">
    <text evidence="3">The sequence shown here is derived from an EMBL/GenBank/DDBJ whole genome shotgun (WGS) entry which is preliminary data.</text>
</comment>
<organism evidence="3 4">
    <name type="scientific">Leucobacter soli</name>
    <dbReference type="NCBI Taxonomy" id="2812850"/>
    <lineage>
        <taxon>Bacteria</taxon>
        <taxon>Bacillati</taxon>
        <taxon>Actinomycetota</taxon>
        <taxon>Actinomycetes</taxon>
        <taxon>Micrococcales</taxon>
        <taxon>Microbacteriaceae</taxon>
        <taxon>Leucobacter</taxon>
    </lineage>
</organism>
<dbReference type="RefSeq" id="WP_218115538.1">
    <property type="nucleotide sequence ID" value="NZ_CAJVAP010000019.1"/>
</dbReference>
<proteinExistence type="predicted"/>
<gene>
    <name evidence="3" type="ORF">LEUCIP111803_01756</name>
</gene>
<feature type="signal peptide" evidence="1">
    <location>
        <begin position="1"/>
        <end position="41"/>
    </location>
</feature>
<sequence>MFHSPTSVEARTATRTPLTIGVLGLAAALIASSAAAPAALADDHDHGHDDEHGHIATSYTLEVLAPPAGGTVGSALGINDSGDVIGTSRGATAQPQWAVLWERHGDHLHGHQLPNLDGSTFSRAFDINDAGTAVGEAFSPAPQVSVPIVWSAEGVASRVTVFNEAGTGILNDINDAGATVGTASSRAVKLSAGGTGSTLPDPVGLDAGVTVKNSAANSISSNGEIAGRVTLVVPHGDHTHDEYHPVKWAADGTAQVFSLPEGGTGTPTVAEITDAGEILGAVTIGGKETAVVWDTDGAPETLPAPTVADFTHARANAGTDEGVFVGYVSKFAGNTSFGGAAIAWDAHGPVNLNERVVELPEGVNLLSAADINESGQIVGTAQTADGNRGFVLTPVTEEPEPEPEPKAVETSISATVATQRYGRTAQLKITVAPKATGKVTAAVGSRLVTGALVSGKATLKLPAKALKPGRHAVKITYSGVADRFAASQGSVTVTVKKAIAKVTAKRSKARVKTGNTAKFTVAVKSTGVTPGGKVTVKVAGKSKTVKLGKRGTTTVKVKIPKSKKAGVRKVSVTYHGSSTVSSAKSATKIRITR</sequence>
<protein>
    <recommendedName>
        <fullName evidence="2">Bacterial Ig-like domain-containing protein</fullName>
    </recommendedName>
</protein>
<reference evidence="3" key="1">
    <citation type="submission" date="2021-06" db="EMBL/GenBank/DDBJ databases">
        <authorList>
            <person name="Criscuolo A."/>
        </authorList>
    </citation>
    <scope>NUCLEOTIDE SEQUENCE</scope>
    <source>
        <strain evidence="3">CIP111803</strain>
    </source>
</reference>
<evidence type="ECO:0000313" key="4">
    <source>
        <dbReference type="Proteomes" id="UP000693892"/>
    </source>
</evidence>
<evidence type="ECO:0000256" key="1">
    <source>
        <dbReference type="SAM" id="SignalP"/>
    </source>
</evidence>
<dbReference type="Pfam" id="PF16640">
    <property type="entry name" value="Big_3_5"/>
    <property type="match status" value="1"/>
</dbReference>
<dbReference type="InterPro" id="IPR032109">
    <property type="entry name" value="Big_3_5"/>
</dbReference>
<keyword evidence="1" id="KW-0732">Signal</keyword>